<dbReference type="Proteomes" id="UP001234989">
    <property type="component" value="Chromosome 4"/>
</dbReference>
<dbReference type="EMBL" id="CP133615">
    <property type="protein sequence ID" value="WMV24386.1"/>
    <property type="molecule type" value="Genomic_DNA"/>
</dbReference>
<sequence>MISMTNRTEVPRISIQRAVDPVDHSRVNGEPPSIPEDSIIYVLQFCFIRMLRVKKARPRVRLGPAMVFECRSRPGLSMSSTAHIGEGKKELAKDVHRFARLGVILIDFTEGGIEVMSRAESSLMSEMKEKQDQDPILLELKANVHKQ</sequence>
<reference evidence="1" key="1">
    <citation type="submission" date="2023-08" db="EMBL/GenBank/DDBJ databases">
        <title>A de novo genome assembly of Solanum verrucosum Schlechtendal, a Mexican diploid species geographically isolated from the other diploid A-genome species in potato relatives.</title>
        <authorList>
            <person name="Hosaka K."/>
        </authorList>
    </citation>
    <scope>NUCLEOTIDE SEQUENCE</scope>
    <source>
        <tissue evidence="1">Young leaves</tissue>
    </source>
</reference>
<protein>
    <submittedName>
        <fullName evidence="1">Uncharacterized protein</fullName>
    </submittedName>
</protein>
<evidence type="ECO:0000313" key="1">
    <source>
        <dbReference type="EMBL" id="WMV24386.1"/>
    </source>
</evidence>
<dbReference type="AlphaFoldDB" id="A0AAF0QPL7"/>
<keyword evidence="2" id="KW-1185">Reference proteome</keyword>
<gene>
    <name evidence="1" type="ORF">MTR67_017771</name>
</gene>
<accession>A0AAF0QPL7</accession>
<organism evidence="1 2">
    <name type="scientific">Solanum verrucosum</name>
    <dbReference type="NCBI Taxonomy" id="315347"/>
    <lineage>
        <taxon>Eukaryota</taxon>
        <taxon>Viridiplantae</taxon>
        <taxon>Streptophyta</taxon>
        <taxon>Embryophyta</taxon>
        <taxon>Tracheophyta</taxon>
        <taxon>Spermatophyta</taxon>
        <taxon>Magnoliopsida</taxon>
        <taxon>eudicotyledons</taxon>
        <taxon>Gunneridae</taxon>
        <taxon>Pentapetalae</taxon>
        <taxon>asterids</taxon>
        <taxon>lamiids</taxon>
        <taxon>Solanales</taxon>
        <taxon>Solanaceae</taxon>
        <taxon>Solanoideae</taxon>
        <taxon>Solaneae</taxon>
        <taxon>Solanum</taxon>
    </lineage>
</organism>
<evidence type="ECO:0000313" key="2">
    <source>
        <dbReference type="Proteomes" id="UP001234989"/>
    </source>
</evidence>
<name>A0AAF0QPL7_SOLVR</name>
<proteinExistence type="predicted"/>